<keyword evidence="1" id="KW-0472">Membrane</keyword>
<accession>A0A165NW72</accession>
<protein>
    <submittedName>
        <fullName evidence="2">Uncharacterized protein</fullName>
    </submittedName>
</protein>
<dbReference type="EMBL" id="KV425624">
    <property type="protein sequence ID" value="KZT20192.1"/>
    <property type="molecule type" value="Genomic_DNA"/>
</dbReference>
<dbReference type="AlphaFoldDB" id="A0A165NW72"/>
<gene>
    <name evidence="2" type="ORF">NEOLEDRAFT_884959</name>
</gene>
<sequence length="193" mass="22153">MLCMSESLTINRVVTGCLNILDMGMTINFADEVHYVWQDIKTCLKWTYLFILHFPILRTDVQYKRPSAPQLRPLHRFTLFTGPSSRSSPLTRISRALTVGTGSSTRQLQSRPLLSQSRLFSSSVLMPCITKLKYMLYFLAFFIVPEVIVMLTALCHSEDESCLMIDIDALLARLLDSYRLLRLPHVFNIGFQI</sequence>
<proteinExistence type="predicted"/>
<keyword evidence="1" id="KW-0812">Transmembrane</keyword>
<evidence type="ECO:0000313" key="3">
    <source>
        <dbReference type="Proteomes" id="UP000076761"/>
    </source>
</evidence>
<keyword evidence="3" id="KW-1185">Reference proteome</keyword>
<reference evidence="2 3" key="1">
    <citation type="journal article" date="2016" name="Mol. Biol. Evol.">
        <title>Comparative Genomics of Early-Diverging Mushroom-Forming Fungi Provides Insights into the Origins of Lignocellulose Decay Capabilities.</title>
        <authorList>
            <person name="Nagy L.G."/>
            <person name="Riley R."/>
            <person name="Tritt A."/>
            <person name="Adam C."/>
            <person name="Daum C."/>
            <person name="Floudas D."/>
            <person name="Sun H."/>
            <person name="Yadav J.S."/>
            <person name="Pangilinan J."/>
            <person name="Larsson K.H."/>
            <person name="Matsuura K."/>
            <person name="Barry K."/>
            <person name="Labutti K."/>
            <person name="Kuo R."/>
            <person name="Ohm R.A."/>
            <person name="Bhattacharya S.S."/>
            <person name="Shirouzu T."/>
            <person name="Yoshinaga Y."/>
            <person name="Martin F.M."/>
            <person name="Grigoriev I.V."/>
            <person name="Hibbett D.S."/>
        </authorList>
    </citation>
    <scope>NUCLEOTIDE SEQUENCE [LARGE SCALE GENOMIC DNA]</scope>
    <source>
        <strain evidence="2 3">HHB14362 ss-1</strain>
    </source>
</reference>
<dbReference type="InParanoid" id="A0A165NW72"/>
<evidence type="ECO:0000313" key="2">
    <source>
        <dbReference type="EMBL" id="KZT20192.1"/>
    </source>
</evidence>
<feature type="transmembrane region" description="Helical" evidence="1">
    <location>
        <begin position="134"/>
        <end position="154"/>
    </location>
</feature>
<evidence type="ECO:0000256" key="1">
    <source>
        <dbReference type="SAM" id="Phobius"/>
    </source>
</evidence>
<dbReference type="Proteomes" id="UP000076761">
    <property type="component" value="Unassembled WGS sequence"/>
</dbReference>
<name>A0A165NW72_9AGAM</name>
<organism evidence="2 3">
    <name type="scientific">Neolentinus lepideus HHB14362 ss-1</name>
    <dbReference type="NCBI Taxonomy" id="1314782"/>
    <lineage>
        <taxon>Eukaryota</taxon>
        <taxon>Fungi</taxon>
        <taxon>Dikarya</taxon>
        <taxon>Basidiomycota</taxon>
        <taxon>Agaricomycotina</taxon>
        <taxon>Agaricomycetes</taxon>
        <taxon>Gloeophyllales</taxon>
        <taxon>Gloeophyllaceae</taxon>
        <taxon>Neolentinus</taxon>
    </lineage>
</organism>
<keyword evidence="1" id="KW-1133">Transmembrane helix</keyword>